<evidence type="ECO:0000256" key="1">
    <source>
        <dbReference type="ARBA" id="ARBA00005921"/>
    </source>
</evidence>
<evidence type="ECO:0000313" key="5">
    <source>
        <dbReference type="EMBL" id="KAG8384359.1"/>
    </source>
</evidence>
<dbReference type="PANTHER" id="PTHR31580">
    <property type="entry name" value="FILAMENT-LIKE PLANT PROTEIN 4"/>
    <property type="match status" value="1"/>
</dbReference>
<keyword evidence="6" id="KW-1185">Reference proteome</keyword>
<feature type="region of interest" description="Disordered" evidence="4">
    <location>
        <begin position="645"/>
        <end position="669"/>
    </location>
</feature>
<comment type="caution">
    <text evidence="5">The sequence shown here is derived from an EMBL/GenBank/DDBJ whole genome shotgun (WGS) entry which is preliminary data.</text>
</comment>
<dbReference type="EMBL" id="WHWC01000004">
    <property type="protein sequence ID" value="KAG8384359.1"/>
    <property type="molecule type" value="Genomic_DNA"/>
</dbReference>
<comment type="similarity">
    <text evidence="1">Belongs to the FPP family.</text>
</comment>
<sequence>MDQKSWLWKKRSTEKTLVVADKPNNSLSRNEEDVTEELLNEKAELEGDLRILNDKLSSALSECTSKDNMAKKQVKIAQEAIAGWEKAETEATSLKKDLDRALQEKAASEERLGHLEAALKECMQQLRFVRDEQEKRVHGAVVKTLEEFEKTRLLLDEKLAEADKKLVRLAAENTQLNKALSGKDKVIEELSKYRAEVEGDFKALMLRVESTEKENASLKYEVRVLEKELDIRNEEREFNRRTSDVAQKKQQESVKRIAKLELECQRLRLLVQKRLPGPAALKKMKNEVEILGRRKSNPSLINSTDFHGDVASETPSKRVNFLTEQLHIMEEENRSLKYALNRKSSELQSSRSVYARAASSPRPFFLQEHSMAASSDVGSDDKASCAESWASALISELEHFKSEKQLATPPHRSVVTSDMNLMDDFAEMEKLAVVSVDYLPGSSPEASVPEKENNMSTMKKSGEKLESDVSLSIQKILHLIEGINISSQDKGVAESFPGRNSDTPNGYTVRVFQWKTDELSAILEKFVKICNDLLNGTADVEQFAQLVASNLDWVMNHCFSIQDVSSIKDTIKSRLDWDESRSESEVDSGSANHSAESNGLQITKGESFRIQLQDSKDIIGNLHSRIETMKQSYDKIEKQKIIMETSSHPENDMEKQNSTFEKQEESSNDLKLQLNSLTSKEDPGDGKNWEKQLRNDWEITAASEKLAECQETILNLGKQLKALASPKDAILFNKVISTPADTSISTPQRSISRRSSLLNKMQLDDNDQTGGSLETKDDILNGNNSSGVSTNAAIESWGKFSDPNGIGKNAVVSMAIVPVKKNEGRSFLKKLFWRKKKDYSKKKTPFS</sequence>
<feature type="compositionally biased region" description="Basic and acidic residues" evidence="4">
    <location>
        <begin position="645"/>
        <end position="665"/>
    </location>
</feature>
<proteinExistence type="inferred from homology"/>
<dbReference type="Proteomes" id="UP000826271">
    <property type="component" value="Unassembled WGS sequence"/>
</dbReference>
<evidence type="ECO:0008006" key="7">
    <source>
        <dbReference type="Google" id="ProtNLM"/>
    </source>
</evidence>
<evidence type="ECO:0000256" key="3">
    <source>
        <dbReference type="SAM" id="Coils"/>
    </source>
</evidence>
<keyword evidence="2 3" id="KW-0175">Coiled coil</keyword>
<evidence type="ECO:0000313" key="6">
    <source>
        <dbReference type="Proteomes" id="UP000826271"/>
    </source>
</evidence>
<organism evidence="5 6">
    <name type="scientific">Buddleja alternifolia</name>
    <dbReference type="NCBI Taxonomy" id="168488"/>
    <lineage>
        <taxon>Eukaryota</taxon>
        <taxon>Viridiplantae</taxon>
        <taxon>Streptophyta</taxon>
        <taxon>Embryophyta</taxon>
        <taxon>Tracheophyta</taxon>
        <taxon>Spermatophyta</taxon>
        <taxon>Magnoliopsida</taxon>
        <taxon>eudicotyledons</taxon>
        <taxon>Gunneridae</taxon>
        <taxon>Pentapetalae</taxon>
        <taxon>asterids</taxon>
        <taxon>lamiids</taxon>
        <taxon>Lamiales</taxon>
        <taxon>Scrophulariaceae</taxon>
        <taxon>Buddlejeae</taxon>
        <taxon>Buddleja</taxon>
    </lineage>
</organism>
<feature type="region of interest" description="Disordered" evidence="4">
    <location>
        <begin position="762"/>
        <end position="785"/>
    </location>
</feature>
<evidence type="ECO:0000256" key="2">
    <source>
        <dbReference type="ARBA" id="ARBA00023054"/>
    </source>
</evidence>
<dbReference type="Pfam" id="PF05911">
    <property type="entry name" value="FPP"/>
    <property type="match status" value="3"/>
</dbReference>
<gene>
    <name evidence="5" type="ORF">BUALT_Bualt04G0109900</name>
</gene>
<dbReference type="PANTHER" id="PTHR31580:SF22">
    <property type="entry name" value="FILAMENT-LIKE PLANT PROTEIN 7"/>
    <property type="match status" value="1"/>
</dbReference>
<dbReference type="InterPro" id="IPR008587">
    <property type="entry name" value="FPP_plant"/>
</dbReference>
<name>A0AAV6XN15_9LAMI</name>
<reference evidence="5" key="1">
    <citation type="submission" date="2019-10" db="EMBL/GenBank/DDBJ databases">
        <authorList>
            <person name="Zhang R."/>
            <person name="Pan Y."/>
            <person name="Wang J."/>
            <person name="Ma R."/>
            <person name="Yu S."/>
        </authorList>
    </citation>
    <scope>NUCLEOTIDE SEQUENCE</scope>
    <source>
        <strain evidence="5">LA-IB0</strain>
        <tissue evidence="5">Leaf</tissue>
    </source>
</reference>
<dbReference type="AlphaFoldDB" id="A0AAV6XN15"/>
<protein>
    <recommendedName>
        <fullName evidence="7">Filament-like plant protein 7</fullName>
    </recommendedName>
</protein>
<evidence type="ECO:0000256" key="4">
    <source>
        <dbReference type="SAM" id="MobiDB-lite"/>
    </source>
</evidence>
<accession>A0AAV6XN15</accession>
<feature type="coiled-coil region" evidence="3">
    <location>
        <begin position="24"/>
        <end position="179"/>
    </location>
</feature>